<dbReference type="InterPro" id="IPR011990">
    <property type="entry name" value="TPR-like_helical_dom_sf"/>
</dbReference>
<feature type="region of interest" description="Disordered" evidence="1">
    <location>
        <begin position="74"/>
        <end position="142"/>
    </location>
</feature>
<feature type="region of interest" description="Disordered" evidence="1">
    <location>
        <begin position="567"/>
        <end position="595"/>
    </location>
</feature>
<dbReference type="SUPFAM" id="SSF48452">
    <property type="entry name" value="TPR-like"/>
    <property type="match status" value="1"/>
</dbReference>
<feature type="region of interest" description="Disordered" evidence="1">
    <location>
        <begin position="390"/>
        <end position="409"/>
    </location>
</feature>
<dbReference type="VEuPathDB" id="TriTrypDB:BSAL_31825"/>
<feature type="compositionally biased region" description="Low complexity" evidence="1">
    <location>
        <begin position="170"/>
        <end position="182"/>
    </location>
</feature>
<feature type="region of interest" description="Disordered" evidence="1">
    <location>
        <begin position="1090"/>
        <end position="1115"/>
    </location>
</feature>
<name>A0A0S4JS86_BODSA</name>
<feature type="region of interest" description="Disordered" evidence="1">
    <location>
        <begin position="709"/>
        <end position="738"/>
    </location>
</feature>
<feature type="compositionally biased region" description="Gly residues" evidence="1">
    <location>
        <begin position="1062"/>
        <end position="1072"/>
    </location>
</feature>
<feature type="compositionally biased region" description="Low complexity" evidence="1">
    <location>
        <begin position="77"/>
        <end position="91"/>
    </location>
</feature>
<feature type="compositionally biased region" description="Low complexity" evidence="1">
    <location>
        <begin position="586"/>
        <end position="595"/>
    </location>
</feature>
<sequence length="1203" mass="132167">MEDYDRQYEFQLQLFVRSFCTSIVDDAAQHQHHAPPHHTVSPSHHAAVGVNQHDGMSSSGRREVSFINAAIEGDELSSGSPTPASTVSPTSFQASGRGGGGRRGQHISPSNHRRDMHHTSGGGARHSVTPPPLEHYTSHPHHPLDVTISQLRAVGRDLLDLHSSAHLHPRAAAAGSSSSAHLSDPDDDDDADDMYGVSNDMNGLVEFFKQCGPPKFSDVFSARAYLQQAHILCEREDQRRQRFISDVSSQWWMLLHRAAAPLHQLARAEWSSRQQVAHRETTMRAEVQEEYDLGCAVIRFLSLTVLHGAEFSQQLFEHCEDMSHNERTWRTRLVREELSSRAQITAAMRLLRSHPADRAWELVAVAQQVLEGRDDDTNNNRWADRTTSAMGVGTTMSNSSQQHRSATGDFSMTKSRYRVEAASRGTSVKTFPEVTPAMKALARKSNLLEESGKRSDRIRAFSAALHERLAKTKAEELAARSIAVAATKERNARHHQELLRAREADVVHMREQCRLEKLVVERQAYESRNPEVAHEYRSFLLNPDAAASRQGWHREDKAYATHNASNNHRRSTMMGGGLQRTTSNMSSYSPQNNNNTNYNNATQTTSVLTHVDQANAMLKSVPYIPKHQLSRTHKSILEESNRVRRPASGSTAMRKAFGGGGGAQLQQRPYSATLHHLSSIAGDHDDNDMNATSGGASIGLFRRSSSRPSTAFADFAAPSPSKHHPVPQQRSSTPPLDPVESALLQECEGLFRNMKQRSYHYAPPAPLLYTADGVDALQSRNLMGDDVEVHLLTPLERIVRWNLRAQLAFRNEQYGAAEIHLKNALTALHNAEKDRRRAARRRGRRSSQQGHTSDSDGGGGGGSFGVEESTGVFEPSTSGGGFTQSNNNTNGPAGNQNPHAVPSTAESWTTGYGNLSLQNVKMLTYTTKAFLERTLGRYRDALQDLQTVLKVQEQQQEDMAMHARQHQKAAEAAGGPTAGGGRRSVMIVSPRDDSEKQLYEHMEEYHCGVQPDTLVNISALLLQVGNRPESLNFGRRAVEMLTSFAAAENQRMHSSSTSPSHAGGGGATGGGSYQQRLVDDMARRKLQVLAPSAASPRLSSPTDASDDPALETPPVSARLREGDGVLLRHRQLFIDAVAALHNVAMTQSSEQVAGDVDGMARRRVGKASHAAALRLGRTVLGNDHAVVVRVESSARQVAQLLAQ</sequence>
<keyword evidence="3" id="KW-1185">Reference proteome</keyword>
<reference evidence="3" key="1">
    <citation type="submission" date="2015-09" db="EMBL/GenBank/DDBJ databases">
        <authorList>
            <consortium name="Pathogen Informatics"/>
        </authorList>
    </citation>
    <scope>NUCLEOTIDE SEQUENCE [LARGE SCALE GENOMIC DNA]</scope>
    <source>
        <strain evidence="3">Lake Konstanz</strain>
    </source>
</reference>
<proteinExistence type="predicted"/>
<evidence type="ECO:0000313" key="3">
    <source>
        <dbReference type="Proteomes" id="UP000051952"/>
    </source>
</evidence>
<protein>
    <submittedName>
        <fullName evidence="2">Uncharacterized protein</fullName>
    </submittedName>
</protein>
<feature type="region of interest" description="Disordered" evidence="1">
    <location>
        <begin position="830"/>
        <end position="907"/>
    </location>
</feature>
<dbReference type="Proteomes" id="UP000051952">
    <property type="component" value="Unassembled WGS sequence"/>
</dbReference>
<evidence type="ECO:0000256" key="1">
    <source>
        <dbReference type="SAM" id="MobiDB-lite"/>
    </source>
</evidence>
<feature type="compositionally biased region" description="Basic residues" evidence="1">
    <location>
        <begin position="836"/>
        <end position="845"/>
    </location>
</feature>
<feature type="region of interest" description="Disordered" evidence="1">
    <location>
        <begin position="643"/>
        <end position="666"/>
    </location>
</feature>
<dbReference type="AlphaFoldDB" id="A0A0S4JS86"/>
<dbReference type="InterPro" id="IPR019734">
    <property type="entry name" value="TPR_rpt"/>
</dbReference>
<accession>A0A0S4JS86</accession>
<feature type="compositionally biased region" description="Low complexity" evidence="1">
    <location>
        <begin position="886"/>
        <end position="898"/>
    </location>
</feature>
<gene>
    <name evidence="2" type="ORF">BSAL_31825</name>
</gene>
<evidence type="ECO:0000313" key="2">
    <source>
        <dbReference type="EMBL" id="CUG91390.1"/>
    </source>
</evidence>
<feature type="region of interest" description="Disordered" evidence="1">
    <location>
        <begin position="1049"/>
        <end position="1073"/>
    </location>
</feature>
<feature type="region of interest" description="Disordered" evidence="1">
    <location>
        <begin position="170"/>
        <end position="192"/>
    </location>
</feature>
<organism evidence="2 3">
    <name type="scientific">Bodo saltans</name>
    <name type="common">Flagellated protozoan</name>
    <dbReference type="NCBI Taxonomy" id="75058"/>
    <lineage>
        <taxon>Eukaryota</taxon>
        <taxon>Discoba</taxon>
        <taxon>Euglenozoa</taxon>
        <taxon>Kinetoplastea</taxon>
        <taxon>Metakinetoplastina</taxon>
        <taxon>Eubodonida</taxon>
        <taxon>Bodonidae</taxon>
        <taxon>Bodo</taxon>
    </lineage>
</organism>
<dbReference type="EMBL" id="CYKH01001917">
    <property type="protein sequence ID" value="CUG91390.1"/>
    <property type="molecule type" value="Genomic_DNA"/>
</dbReference>
<feature type="compositionally biased region" description="Low complexity" evidence="1">
    <location>
        <begin position="1090"/>
        <end position="1101"/>
    </location>
</feature>
<dbReference type="SMART" id="SM00028">
    <property type="entry name" value="TPR"/>
    <property type="match status" value="3"/>
</dbReference>